<dbReference type="AlphaFoldDB" id="A0A835KMH5"/>
<reference evidence="1" key="1">
    <citation type="submission" date="2020-07" db="EMBL/GenBank/DDBJ databases">
        <title>Genome sequence and genetic diversity analysis of an under-domesticated orphan crop, white fonio (Digitaria exilis).</title>
        <authorList>
            <person name="Bennetzen J.L."/>
            <person name="Chen S."/>
            <person name="Ma X."/>
            <person name="Wang X."/>
            <person name="Yssel A.E.J."/>
            <person name="Chaluvadi S.R."/>
            <person name="Johnson M."/>
            <person name="Gangashetty P."/>
            <person name="Hamidou F."/>
            <person name="Sanogo M.D."/>
            <person name="Zwaenepoel A."/>
            <person name="Wallace J."/>
            <person name="Van De Peer Y."/>
            <person name="Van Deynze A."/>
        </authorList>
    </citation>
    <scope>NUCLEOTIDE SEQUENCE</scope>
    <source>
        <tissue evidence="1">Leaves</tissue>
    </source>
</reference>
<dbReference type="Proteomes" id="UP000636709">
    <property type="component" value="Unassembled WGS sequence"/>
</dbReference>
<name>A0A835KMH5_9POAL</name>
<gene>
    <name evidence="1" type="ORF">HU200_014850</name>
</gene>
<proteinExistence type="predicted"/>
<evidence type="ECO:0000313" key="2">
    <source>
        <dbReference type="Proteomes" id="UP000636709"/>
    </source>
</evidence>
<comment type="caution">
    <text evidence="1">The sequence shown here is derived from an EMBL/GenBank/DDBJ whole genome shotgun (WGS) entry which is preliminary data.</text>
</comment>
<accession>A0A835KMH5</accession>
<sequence>MDLINRPNTHLISILLEFSQDIITFLLHQAIMIWASSFQDVSNSVWEVIHHLQLDQLPCVEVPLVVVHLRKSEAIEKMAEAISEHAKAIAEQTAAKKEKAKADKIDKYLKLMTIDISTFSDEQKARHERVLNRLTKELFPEDDL</sequence>
<protein>
    <submittedName>
        <fullName evidence="1">Uncharacterized protein</fullName>
    </submittedName>
</protein>
<dbReference type="EMBL" id="JACEFO010001600">
    <property type="protein sequence ID" value="KAF8733548.1"/>
    <property type="molecule type" value="Genomic_DNA"/>
</dbReference>
<organism evidence="1 2">
    <name type="scientific">Digitaria exilis</name>
    <dbReference type="NCBI Taxonomy" id="1010633"/>
    <lineage>
        <taxon>Eukaryota</taxon>
        <taxon>Viridiplantae</taxon>
        <taxon>Streptophyta</taxon>
        <taxon>Embryophyta</taxon>
        <taxon>Tracheophyta</taxon>
        <taxon>Spermatophyta</taxon>
        <taxon>Magnoliopsida</taxon>
        <taxon>Liliopsida</taxon>
        <taxon>Poales</taxon>
        <taxon>Poaceae</taxon>
        <taxon>PACMAD clade</taxon>
        <taxon>Panicoideae</taxon>
        <taxon>Panicodae</taxon>
        <taxon>Paniceae</taxon>
        <taxon>Anthephorinae</taxon>
        <taxon>Digitaria</taxon>
    </lineage>
</organism>
<keyword evidence="2" id="KW-1185">Reference proteome</keyword>
<evidence type="ECO:0000313" key="1">
    <source>
        <dbReference type="EMBL" id="KAF8733548.1"/>
    </source>
</evidence>